<dbReference type="EMBL" id="JBHZOL010000073">
    <property type="protein sequence ID" value="MFE4106864.1"/>
    <property type="molecule type" value="Genomic_DNA"/>
</dbReference>
<dbReference type="PANTHER" id="PTHR46268">
    <property type="entry name" value="STRESS RESPONSE PROTEIN NHAX"/>
    <property type="match status" value="1"/>
</dbReference>
<evidence type="ECO:0000313" key="3">
    <source>
        <dbReference type="EMBL" id="MFE4106864.1"/>
    </source>
</evidence>
<proteinExistence type="inferred from homology"/>
<dbReference type="Proteomes" id="UP001600165">
    <property type="component" value="Unassembled WGS sequence"/>
</dbReference>
<dbReference type="InterPro" id="IPR014729">
    <property type="entry name" value="Rossmann-like_a/b/a_fold"/>
</dbReference>
<dbReference type="PRINTS" id="PR01438">
    <property type="entry name" value="UNVRSLSTRESS"/>
</dbReference>
<sequence length="171" mass="18644">MMQKILVAVDNSEHSQSVVDEAITLARAVGGQLHFFHVLLPLEGGYPNPLYIANDGMHSMLTTESFRSYVDQWQVAKAQGENLLSRYSQAAKAEGLTVICSQAVGDPSRAICNTARQWRADLIMMGRRGRSGLSEWLLGSVSNYVMHHADCSVLTVQGKAVEGVEPEVGLV</sequence>
<feature type="domain" description="UspA" evidence="2">
    <location>
        <begin position="1"/>
        <end position="156"/>
    </location>
</feature>
<dbReference type="CDD" id="cd00293">
    <property type="entry name" value="USP-like"/>
    <property type="match status" value="1"/>
</dbReference>
<dbReference type="Gene3D" id="3.40.50.620">
    <property type="entry name" value="HUPs"/>
    <property type="match status" value="1"/>
</dbReference>
<dbReference type="PANTHER" id="PTHR46268:SF8">
    <property type="entry name" value="UNIVERSAL STRESS PROTEIN SLL1388"/>
    <property type="match status" value="1"/>
</dbReference>
<dbReference type="InterPro" id="IPR006015">
    <property type="entry name" value="Universal_stress_UspA"/>
</dbReference>
<evidence type="ECO:0000256" key="1">
    <source>
        <dbReference type="ARBA" id="ARBA00008791"/>
    </source>
</evidence>
<dbReference type="InterPro" id="IPR006016">
    <property type="entry name" value="UspA"/>
</dbReference>
<gene>
    <name evidence="3" type="ORF">ACFVKH_11285</name>
</gene>
<evidence type="ECO:0000313" key="4">
    <source>
        <dbReference type="Proteomes" id="UP001600165"/>
    </source>
</evidence>
<dbReference type="SUPFAM" id="SSF52402">
    <property type="entry name" value="Adenine nucleotide alpha hydrolases-like"/>
    <property type="match status" value="1"/>
</dbReference>
<name>A0ABW6IFA1_9CYAN</name>
<organism evidence="3 4">
    <name type="scientific">Almyronema epifaneia S1</name>
    <dbReference type="NCBI Taxonomy" id="2991925"/>
    <lineage>
        <taxon>Bacteria</taxon>
        <taxon>Bacillati</taxon>
        <taxon>Cyanobacteriota</taxon>
        <taxon>Cyanophyceae</taxon>
        <taxon>Nodosilineales</taxon>
        <taxon>Nodosilineaceae</taxon>
        <taxon>Almyronema</taxon>
        <taxon>Almyronema epifaneia</taxon>
    </lineage>
</organism>
<comment type="similarity">
    <text evidence="1">Belongs to the universal stress protein A family.</text>
</comment>
<dbReference type="RefSeq" id="WP_377965031.1">
    <property type="nucleotide sequence ID" value="NZ_JBHZOL010000073.1"/>
</dbReference>
<protein>
    <submittedName>
        <fullName evidence="3">Universal stress protein</fullName>
    </submittedName>
</protein>
<reference evidence="3 4" key="1">
    <citation type="submission" date="2024-10" db="EMBL/GenBank/DDBJ databases">
        <authorList>
            <person name="Ratan Roy A."/>
            <person name="Morales Sandoval P.H."/>
            <person name="De Los Santos Villalobos S."/>
            <person name="Chakraborty S."/>
            <person name="Mukherjee J."/>
        </authorList>
    </citation>
    <scope>NUCLEOTIDE SEQUENCE [LARGE SCALE GENOMIC DNA]</scope>
    <source>
        <strain evidence="3 4">S1</strain>
    </source>
</reference>
<dbReference type="Pfam" id="PF00582">
    <property type="entry name" value="Usp"/>
    <property type="match status" value="1"/>
</dbReference>
<feature type="non-terminal residue" evidence="3">
    <location>
        <position position="171"/>
    </location>
</feature>
<keyword evidence="4" id="KW-1185">Reference proteome</keyword>
<accession>A0ABW6IFA1</accession>
<evidence type="ECO:0000259" key="2">
    <source>
        <dbReference type="Pfam" id="PF00582"/>
    </source>
</evidence>
<comment type="caution">
    <text evidence="3">The sequence shown here is derived from an EMBL/GenBank/DDBJ whole genome shotgun (WGS) entry which is preliminary data.</text>
</comment>